<dbReference type="AlphaFoldDB" id="A0A9D2GP65"/>
<comment type="function">
    <text evidence="9">Reversibly transfers an adenylyl group from ATP to 4'-phosphopantetheine, yielding dephospho-CoA (dPCoA) and pyrophosphate.</text>
</comment>
<comment type="caution">
    <text evidence="11">The sequence shown here is derived from an EMBL/GenBank/DDBJ whole genome shotgun (WGS) entry which is preliminary data.</text>
</comment>
<comment type="pathway">
    <text evidence="9">Cofactor biosynthesis; coenzyme A biosynthesis; CoA from (R)-pantothenate: step 4/5.</text>
</comment>
<evidence type="ECO:0000256" key="9">
    <source>
        <dbReference type="HAMAP-Rule" id="MF_00151"/>
    </source>
</evidence>
<dbReference type="EMBL" id="DXAW01000078">
    <property type="protein sequence ID" value="HIZ85631.1"/>
    <property type="molecule type" value="Genomic_DNA"/>
</dbReference>
<evidence type="ECO:0000313" key="11">
    <source>
        <dbReference type="EMBL" id="HIZ85631.1"/>
    </source>
</evidence>
<proteinExistence type="inferred from homology"/>
<dbReference type="Pfam" id="PF01467">
    <property type="entry name" value="CTP_transf_like"/>
    <property type="match status" value="1"/>
</dbReference>
<feature type="domain" description="Cytidyltransferase-like" evidence="10">
    <location>
        <begin position="7"/>
        <end position="139"/>
    </location>
</feature>
<organism evidence="11 12">
    <name type="scientific">Candidatus Coprenecus stercoravium</name>
    <dbReference type="NCBI Taxonomy" id="2840735"/>
    <lineage>
        <taxon>Bacteria</taxon>
        <taxon>Pseudomonadati</taxon>
        <taxon>Bacteroidota</taxon>
        <taxon>Bacteroidia</taxon>
        <taxon>Bacteroidales</taxon>
        <taxon>Rikenellaceae</taxon>
        <taxon>Rikenellaceae incertae sedis</taxon>
        <taxon>Candidatus Coprenecus</taxon>
    </lineage>
</organism>
<evidence type="ECO:0000256" key="4">
    <source>
        <dbReference type="ARBA" id="ARBA00022741"/>
    </source>
</evidence>
<protein>
    <recommendedName>
        <fullName evidence="9">Phosphopantetheine adenylyltransferase</fullName>
        <ecNumber evidence="9">2.7.7.3</ecNumber>
    </recommendedName>
    <alternativeName>
        <fullName evidence="9">Dephospho-CoA pyrophosphorylase</fullName>
    </alternativeName>
    <alternativeName>
        <fullName evidence="9">Pantetheine-phosphate adenylyltransferase</fullName>
        <shortName evidence="9">PPAT</shortName>
    </alternativeName>
</protein>
<feature type="binding site" evidence="9">
    <location>
        <position position="104"/>
    </location>
    <ligand>
        <name>ATP</name>
        <dbReference type="ChEBI" id="CHEBI:30616"/>
    </ligand>
</feature>
<evidence type="ECO:0000256" key="3">
    <source>
        <dbReference type="ARBA" id="ARBA00022695"/>
    </source>
</evidence>
<dbReference type="SUPFAM" id="SSF52374">
    <property type="entry name" value="Nucleotidylyl transferase"/>
    <property type="match status" value="1"/>
</dbReference>
<dbReference type="InterPro" id="IPR004821">
    <property type="entry name" value="Cyt_trans-like"/>
</dbReference>
<dbReference type="Proteomes" id="UP000824115">
    <property type="component" value="Unassembled WGS sequence"/>
</dbReference>
<evidence type="ECO:0000259" key="10">
    <source>
        <dbReference type="Pfam" id="PF01467"/>
    </source>
</evidence>
<evidence type="ECO:0000256" key="1">
    <source>
        <dbReference type="ARBA" id="ARBA00022490"/>
    </source>
</evidence>
<dbReference type="InterPro" id="IPR001980">
    <property type="entry name" value="PPAT"/>
</dbReference>
<comment type="similarity">
    <text evidence="9">Belongs to the bacterial CoaD family.</text>
</comment>
<dbReference type="InterPro" id="IPR014729">
    <property type="entry name" value="Rossmann-like_a/b/a_fold"/>
</dbReference>
<reference evidence="11" key="1">
    <citation type="journal article" date="2021" name="PeerJ">
        <title>Extensive microbial diversity within the chicken gut microbiome revealed by metagenomics and culture.</title>
        <authorList>
            <person name="Gilroy R."/>
            <person name="Ravi A."/>
            <person name="Getino M."/>
            <person name="Pursley I."/>
            <person name="Horton D.L."/>
            <person name="Alikhan N.F."/>
            <person name="Baker D."/>
            <person name="Gharbi K."/>
            <person name="Hall N."/>
            <person name="Watson M."/>
            <person name="Adriaenssens E.M."/>
            <person name="Foster-Nyarko E."/>
            <person name="Jarju S."/>
            <person name="Secka A."/>
            <person name="Antonio M."/>
            <person name="Oren A."/>
            <person name="Chaudhuri R.R."/>
            <person name="La Ragione R."/>
            <person name="Hildebrand F."/>
            <person name="Pallen M.J."/>
        </authorList>
    </citation>
    <scope>NUCLEOTIDE SEQUENCE</scope>
    <source>
        <strain evidence="11">Gambia16-554</strain>
    </source>
</reference>
<dbReference type="EC" id="2.7.7.3" evidence="9"/>
<dbReference type="GO" id="GO:0015937">
    <property type="term" value="P:coenzyme A biosynthetic process"/>
    <property type="evidence" value="ECO:0007669"/>
    <property type="project" value="UniProtKB-UniRule"/>
</dbReference>
<dbReference type="GO" id="GO:0004595">
    <property type="term" value="F:pantetheine-phosphate adenylyltransferase activity"/>
    <property type="evidence" value="ECO:0007669"/>
    <property type="project" value="UniProtKB-UniRule"/>
</dbReference>
<evidence type="ECO:0000256" key="7">
    <source>
        <dbReference type="ARBA" id="ARBA00022993"/>
    </source>
</evidence>
<feature type="site" description="Transition state stabilizer" evidence="9">
    <location>
        <position position="19"/>
    </location>
</feature>
<feature type="binding site" evidence="9">
    <location>
        <begin position="94"/>
        <end position="96"/>
    </location>
    <ligand>
        <name>ATP</name>
        <dbReference type="ChEBI" id="CHEBI:30616"/>
    </ligand>
</feature>
<feature type="binding site" evidence="9">
    <location>
        <position position="43"/>
    </location>
    <ligand>
        <name>substrate</name>
    </ligand>
</feature>
<keyword evidence="4 9" id="KW-0547">Nucleotide-binding</keyword>
<sequence length="162" mass="17894">MDKRTAIFPGSFDPFTLGHMDVLQSALNLFDRIYVAVGYNHLKRGFLSPQTRVRLINDAVRPLVDAGADIEVLSYTGLTVDLCREKEADFIVRGLRTTTDFELESVIAQANRKMSPGIVTVFIPASHAYSFISSTVVRDVIVNGGDAAPFLPSNIDINKYID</sequence>
<feature type="binding site" evidence="9">
    <location>
        <begin position="11"/>
        <end position="12"/>
    </location>
    <ligand>
        <name>ATP</name>
        <dbReference type="ChEBI" id="CHEBI:30616"/>
    </ligand>
</feature>
<evidence type="ECO:0000256" key="8">
    <source>
        <dbReference type="ARBA" id="ARBA00029346"/>
    </source>
</evidence>
<feature type="binding site" evidence="9">
    <location>
        <position position="79"/>
    </location>
    <ligand>
        <name>substrate</name>
    </ligand>
</feature>
<keyword evidence="5 9" id="KW-0067">ATP-binding</keyword>
<dbReference type="GO" id="GO:0005737">
    <property type="term" value="C:cytoplasm"/>
    <property type="evidence" value="ECO:0007669"/>
    <property type="project" value="UniProtKB-SubCell"/>
</dbReference>
<dbReference type="PANTHER" id="PTHR21342">
    <property type="entry name" value="PHOSPHOPANTETHEINE ADENYLYLTRANSFERASE"/>
    <property type="match status" value="1"/>
</dbReference>
<name>A0A9D2GP65_9BACT</name>
<evidence type="ECO:0000256" key="5">
    <source>
        <dbReference type="ARBA" id="ARBA00022840"/>
    </source>
</evidence>
<comment type="cofactor">
    <cofactor evidence="9">
        <name>Mg(2+)</name>
        <dbReference type="ChEBI" id="CHEBI:18420"/>
    </cofactor>
</comment>
<dbReference type="Gene3D" id="3.40.50.620">
    <property type="entry name" value="HUPs"/>
    <property type="match status" value="1"/>
</dbReference>
<feature type="binding site" evidence="9">
    <location>
        <position position="19"/>
    </location>
    <ligand>
        <name>ATP</name>
        <dbReference type="ChEBI" id="CHEBI:30616"/>
    </ligand>
</feature>
<dbReference type="HAMAP" id="MF_00151">
    <property type="entry name" value="PPAT_bact"/>
    <property type="match status" value="1"/>
</dbReference>
<dbReference type="NCBIfam" id="TIGR00125">
    <property type="entry name" value="cyt_tran_rel"/>
    <property type="match status" value="1"/>
</dbReference>
<reference evidence="11" key="2">
    <citation type="submission" date="2021-04" db="EMBL/GenBank/DDBJ databases">
        <authorList>
            <person name="Gilroy R."/>
        </authorList>
    </citation>
    <scope>NUCLEOTIDE SEQUENCE</scope>
    <source>
        <strain evidence="11">Gambia16-554</strain>
    </source>
</reference>
<gene>
    <name evidence="9 11" type="primary">coaD</name>
    <name evidence="11" type="ORF">IAC04_03980</name>
</gene>
<comment type="subunit">
    <text evidence="9">Homohexamer.</text>
</comment>
<feature type="binding site" evidence="9">
    <location>
        <position position="11"/>
    </location>
    <ligand>
        <name>substrate</name>
    </ligand>
</feature>
<keyword evidence="1 9" id="KW-0963">Cytoplasm</keyword>
<keyword evidence="7 9" id="KW-0173">Coenzyme A biosynthesis</keyword>
<dbReference type="PRINTS" id="PR01020">
    <property type="entry name" value="LPSBIOSNTHSS"/>
</dbReference>
<keyword evidence="3 9" id="KW-0548">Nucleotidyltransferase</keyword>
<accession>A0A9D2GP65</accession>
<dbReference type="NCBIfam" id="TIGR01510">
    <property type="entry name" value="coaD_prev_kdtB"/>
    <property type="match status" value="1"/>
</dbReference>
<evidence type="ECO:0000313" key="12">
    <source>
        <dbReference type="Proteomes" id="UP000824115"/>
    </source>
</evidence>
<feature type="binding site" evidence="9">
    <location>
        <begin position="129"/>
        <end position="135"/>
    </location>
    <ligand>
        <name>ATP</name>
        <dbReference type="ChEBI" id="CHEBI:30616"/>
    </ligand>
</feature>
<keyword evidence="2 9" id="KW-0808">Transferase</keyword>
<comment type="catalytic activity">
    <reaction evidence="8 9">
        <text>(R)-4'-phosphopantetheine + ATP + H(+) = 3'-dephospho-CoA + diphosphate</text>
        <dbReference type="Rhea" id="RHEA:19801"/>
        <dbReference type="ChEBI" id="CHEBI:15378"/>
        <dbReference type="ChEBI" id="CHEBI:30616"/>
        <dbReference type="ChEBI" id="CHEBI:33019"/>
        <dbReference type="ChEBI" id="CHEBI:57328"/>
        <dbReference type="ChEBI" id="CHEBI:61723"/>
        <dbReference type="EC" id="2.7.7.3"/>
    </reaction>
</comment>
<evidence type="ECO:0000256" key="2">
    <source>
        <dbReference type="ARBA" id="ARBA00022679"/>
    </source>
</evidence>
<evidence type="ECO:0000256" key="6">
    <source>
        <dbReference type="ARBA" id="ARBA00022842"/>
    </source>
</evidence>
<feature type="binding site" evidence="9">
    <location>
        <position position="93"/>
    </location>
    <ligand>
        <name>substrate</name>
    </ligand>
</feature>
<comment type="subcellular location">
    <subcellularLocation>
        <location evidence="9">Cytoplasm</location>
    </subcellularLocation>
</comment>
<dbReference type="PANTHER" id="PTHR21342:SF1">
    <property type="entry name" value="PHOSPHOPANTETHEINE ADENYLYLTRANSFERASE"/>
    <property type="match status" value="1"/>
</dbReference>
<keyword evidence="6 9" id="KW-0460">Magnesium</keyword>
<dbReference type="GO" id="GO:0005524">
    <property type="term" value="F:ATP binding"/>
    <property type="evidence" value="ECO:0007669"/>
    <property type="project" value="UniProtKB-KW"/>
</dbReference>